<feature type="transmembrane region" description="Helical" evidence="1">
    <location>
        <begin position="117"/>
        <end position="139"/>
    </location>
</feature>
<evidence type="ECO:0000313" key="3">
    <source>
        <dbReference type="Proteomes" id="UP001180087"/>
    </source>
</evidence>
<dbReference type="EMBL" id="CP129113">
    <property type="protein sequence ID" value="WLV24051.1"/>
    <property type="molecule type" value="Genomic_DNA"/>
</dbReference>
<keyword evidence="1" id="KW-0472">Membrane</keyword>
<feature type="transmembrane region" description="Helical" evidence="1">
    <location>
        <begin position="196"/>
        <end position="215"/>
    </location>
</feature>
<feature type="transmembrane region" description="Helical" evidence="1">
    <location>
        <begin position="169"/>
        <end position="190"/>
    </location>
</feature>
<gene>
    <name evidence="2" type="ORF">QR721_10445</name>
</gene>
<organism evidence="2 3">
    <name type="scientific">Aciduricibacillus chroicocephali</name>
    <dbReference type="NCBI Taxonomy" id="3054939"/>
    <lineage>
        <taxon>Bacteria</taxon>
        <taxon>Bacillati</taxon>
        <taxon>Bacillota</taxon>
        <taxon>Bacilli</taxon>
        <taxon>Bacillales</taxon>
        <taxon>Bacillaceae</taxon>
        <taxon>Aciduricibacillus</taxon>
    </lineage>
</organism>
<keyword evidence="3" id="KW-1185">Reference proteome</keyword>
<proteinExistence type="predicted"/>
<evidence type="ECO:0000313" key="2">
    <source>
        <dbReference type="EMBL" id="WLV24051.1"/>
    </source>
</evidence>
<reference evidence="2" key="1">
    <citation type="submission" date="2023-06" db="EMBL/GenBank/DDBJ databases">
        <title>A Treasure from Seagulls: Isolation and Description of Aciduricobacillus qingdaonensis gen. nov., sp. nov., a Rare Obligately Uric Acid-utilizing Member in the Family Bacillaceae.</title>
        <authorList>
            <person name="Liu W."/>
            <person name="Wang B."/>
        </authorList>
    </citation>
    <scope>NUCLEOTIDE SEQUENCE</scope>
    <source>
        <strain evidence="2">44XB</strain>
    </source>
</reference>
<evidence type="ECO:0008006" key="4">
    <source>
        <dbReference type="Google" id="ProtNLM"/>
    </source>
</evidence>
<accession>A0ABY9KTB2</accession>
<keyword evidence="1" id="KW-1133">Transmembrane helix</keyword>
<protein>
    <recommendedName>
        <fullName evidence="4">DUF4386 domain-containing protein</fullName>
    </recommendedName>
</protein>
<feature type="transmembrane region" description="Helical" evidence="1">
    <location>
        <begin position="88"/>
        <end position="105"/>
    </location>
</feature>
<evidence type="ECO:0000256" key="1">
    <source>
        <dbReference type="SAM" id="Phobius"/>
    </source>
</evidence>
<sequence>MMILYMAGGSFIFRGPMLVTILSLVLGLVFFRIFSPFPSLKETKAREDDLFTITLSLIITLWIGKIITNFPLFIKNPQAGLVYPAGKYALYAGLVMTGIYIVWHYSRKGESRPWPDILLSSLMVIISGQFLFGFFNFVLGMQSVNIAYLIFYAILLIIMIFAKGRVDRTFFAFGLLAAFAVGQIILGFFWRGYLFQFYPGLIFWIILLLFGLYGLSVKKRKVH</sequence>
<name>A0ABY9KTB2_9BACI</name>
<dbReference type="Proteomes" id="UP001180087">
    <property type="component" value="Chromosome"/>
</dbReference>
<feature type="transmembrane region" description="Helical" evidence="1">
    <location>
        <begin position="12"/>
        <end position="34"/>
    </location>
</feature>
<dbReference type="RefSeq" id="WP_348026690.1">
    <property type="nucleotide sequence ID" value="NZ_CP129113.1"/>
</dbReference>
<keyword evidence="1" id="KW-0812">Transmembrane</keyword>
<feature type="transmembrane region" description="Helical" evidence="1">
    <location>
        <begin position="50"/>
        <end position="68"/>
    </location>
</feature>
<feature type="transmembrane region" description="Helical" evidence="1">
    <location>
        <begin position="145"/>
        <end position="162"/>
    </location>
</feature>